<proteinExistence type="predicted"/>
<dbReference type="Proteomes" id="UP000389128">
    <property type="component" value="Unassembled WGS sequence"/>
</dbReference>
<sequence>MPRLIGRCQHRQSGAIHSQLKLTASLPTIHQQVFLRNYGKEKAKRMYKTNEMKKMNKLKLSIAAAGFTALLSGCVTAPGPCCTAVRETRAAVYQPQKVLAVGYGAIGGNSSQYTMGQQKLMAMRAARVDAYRVLAEQVYGFRVWGNTAVSAFATQNDNVRTYVDAFIRGARLVNITAVADGNFEATVELDLTPNFFTCISSTNTSNQCGAITAADTSCGLSGCVQPSAYYYTAQ</sequence>
<reference evidence="2 3" key="1">
    <citation type="submission" date="2019-01" db="EMBL/GenBank/DDBJ databases">
        <title>Zoogloea oleivorans genome sequencing and assembly.</title>
        <authorList>
            <person name="Tancsics A."/>
            <person name="Farkas M."/>
            <person name="Kriszt B."/>
            <person name="Maroti G."/>
            <person name="Horvath B."/>
        </authorList>
    </citation>
    <scope>NUCLEOTIDE SEQUENCE [LARGE SCALE GENOMIC DNA]</scope>
    <source>
        <strain evidence="2 3">Buc</strain>
    </source>
</reference>
<dbReference type="AlphaFoldDB" id="A0A6C2D7A9"/>
<comment type="caution">
    <text evidence="2">The sequence shown here is derived from an EMBL/GenBank/DDBJ whole genome shotgun (WGS) entry which is preliminary data.</text>
</comment>
<dbReference type="OrthoDB" id="7348506at2"/>
<protein>
    <recommendedName>
        <fullName evidence="1">Lipoprotein LPP20-like domain-containing protein</fullName>
    </recommendedName>
</protein>
<dbReference type="InterPro" id="IPR024952">
    <property type="entry name" value="LPP20-like_dom"/>
</dbReference>
<evidence type="ECO:0000313" key="2">
    <source>
        <dbReference type="EMBL" id="TYC62107.1"/>
    </source>
</evidence>
<organism evidence="2 3">
    <name type="scientific">Zoogloea oleivorans</name>
    <dbReference type="NCBI Taxonomy" id="1552750"/>
    <lineage>
        <taxon>Bacteria</taxon>
        <taxon>Pseudomonadati</taxon>
        <taxon>Pseudomonadota</taxon>
        <taxon>Betaproteobacteria</taxon>
        <taxon>Rhodocyclales</taxon>
        <taxon>Zoogloeaceae</taxon>
        <taxon>Zoogloea</taxon>
    </lineage>
</organism>
<keyword evidence="3" id="KW-1185">Reference proteome</keyword>
<evidence type="ECO:0000259" key="1">
    <source>
        <dbReference type="Pfam" id="PF02169"/>
    </source>
</evidence>
<accession>A0A6C2D7A9</accession>
<dbReference type="EMBL" id="SDKK01000001">
    <property type="protein sequence ID" value="TYC62107.1"/>
    <property type="molecule type" value="Genomic_DNA"/>
</dbReference>
<gene>
    <name evidence="2" type="ORF">ETQ85_00675</name>
</gene>
<evidence type="ECO:0000313" key="3">
    <source>
        <dbReference type="Proteomes" id="UP000389128"/>
    </source>
</evidence>
<feature type="domain" description="Lipoprotein LPP20-like" evidence="1">
    <location>
        <begin position="116"/>
        <end position="190"/>
    </location>
</feature>
<dbReference type="Pfam" id="PF02169">
    <property type="entry name" value="LPP20"/>
    <property type="match status" value="1"/>
</dbReference>
<name>A0A6C2D7A9_9RHOO</name>